<proteinExistence type="predicted"/>
<reference evidence="3" key="2">
    <citation type="submission" date="2021-04" db="EMBL/GenBank/DDBJ databases">
        <authorList>
            <person name="Gilroy R."/>
        </authorList>
    </citation>
    <scope>NUCLEOTIDE SEQUENCE</scope>
    <source>
        <strain evidence="3">ChiHjej13B12-24818</strain>
    </source>
</reference>
<comment type="caution">
    <text evidence="3">The sequence shown here is derived from an EMBL/GenBank/DDBJ whole genome shotgun (WGS) entry which is preliminary data.</text>
</comment>
<evidence type="ECO:0000313" key="3">
    <source>
        <dbReference type="EMBL" id="HJB10545.1"/>
    </source>
</evidence>
<dbReference type="Gene3D" id="2.160.20.10">
    <property type="entry name" value="Single-stranded right-handed beta-helix, Pectin lyase-like"/>
    <property type="match status" value="1"/>
</dbReference>
<protein>
    <submittedName>
        <fullName evidence="3">Right-handed parallel beta-helix repeat-containing protein</fullName>
    </submittedName>
</protein>
<accession>A0A9D2LDH7</accession>
<feature type="domain" description="Right handed beta helix" evidence="2">
    <location>
        <begin position="174"/>
        <end position="314"/>
    </location>
</feature>
<dbReference type="InterPro" id="IPR011050">
    <property type="entry name" value="Pectin_lyase_fold/virulence"/>
</dbReference>
<feature type="region of interest" description="Disordered" evidence="1">
    <location>
        <begin position="36"/>
        <end position="118"/>
    </location>
</feature>
<dbReference type="SUPFAM" id="SSF51126">
    <property type="entry name" value="Pectin lyase-like"/>
    <property type="match status" value="1"/>
</dbReference>
<dbReference type="EMBL" id="DWZH01000062">
    <property type="protein sequence ID" value="HJB10545.1"/>
    <property type="molecule type" value="Genomic_DNA"/>
</dbReference>
<name>A0A9D2LDH7_9MICO</name>
<dbReference type="SMART" id="SM00710">
    <property type="entry name" value="PbH1"/>
    <property type="match status" value="6"/>
</dbReference>
<evidence type="ECO:0000256" key="1">
    <source>
        <dbReference type="SAM" id="MobiDB-lite"/>
    </source>
</evidence>
<organism evidence="3 4">
    <name type="scientific">Candidatus Brachybacterium merdavium</name>
    <dbReference type="NCBI Taxonomy" id="2838513"/>
    <lineage>
        <taxon>Bacteria</taxon>
        <taxon>Bacillati</taxon>
        <taxon>Actinomycetota</taxon>
        <taxon>Actinomycetes</taxon>
        <taxon>Micrococcales</taxon>
        <taxon>Dermabacteraceae</taxon>
        <taxon>Brachybacterium</taxon>
    </lineage>
</organism>
<reference evidence="3" key="1">
    <citation type="journal article" date="2021" name="PeerJ">
        <title>Extensive microbial diversity within the chicken gut microbiome revealed by metagenomics and culture.</title>
        <authorList>
            <person name="Gilroy R."/>
            <person name="Ravi A."/>
            <person name="Getino M."/>
            <person name="Pursley I."/>
            <person name="Horton D.L."/>
            <person name="Alikhan N.F."/>
            <person name="Baker D."/>
            <person name="Gharbi K."/>
            <person name="Hall N."/>
            <person name="Watson M."/>
            <person name="Adriaenssens E.M."/>
            <person name="Foster-Nyarko E."/>
            <person name="Jarju S."/>
            <person name="Secka A."/>
            <person name="Antonio M."/>
            <person name="Oren A."/>
            <person name="Chaudhuri R.R."/>
            <person name="La Ragione R."/>
            <person name="Hildebrand F."/>
            <person name="Pallen M.J."/>
        </authorList>
    </citation>
    <scope>NUCLEOTIDE SEQUENCE</scope>
    <source>
        <strain evidence="3">ChiHjej13B12-24818</strain>
    </source>
</reference>
<evidence type="ECO:0000259" key="2">
    <source>
        <dbReference type="Pfam" id="PF13229"/>
    </source>
</evidence>
<feature type="compositionally biased region" description="Acidic residues" evidence="1">
    <location>
        <begin position="47"/>
        <end position="92"/>
    </location>
</feature>
<dbReference type="AlphaFoldDB" id="A0A9D2LDH7"/>
<dbReference type="InterPro" id="IPR006626">
    <property type="entry name" value="PbH1"/>
</dbReference>
<dbReference type="InterPro" id="IPR039448">
    <property type="entry name" value="Beta_helix"/>
</dbReference>
<dbReference type="InterPro" id="IPR012334">
    <property type="entry name" value="Pectin_lyas_fold"/>
</dbReference>
<sequence length="408" mass="42647">MTTNKAHRSRTAALIALLSILVVVLAVGAGLGAAGLLGGPSPTSDSEASDGAEPEDAADEATDPADVPGDEDAEATEESGESDETGESDGSDADGSPVPSTVERTRQCPEATKTVTDAGTLRTALESALPGDVIRLEPGTYEGEFVAQTAGTQEEPITLCGDQDAVLDGGESDGGYTLHLDGASHWHLLGFQVTGGQKGVMVDGTDHTVIEGLTVSDIGDEAIHLRTHSSHNTVVGNHVFRTGQRKPKFGEGIYIGSAESNWEDLTGGEPDSSDENLIEDNRIEDVTAEAIDVKEGTTGGIIRNNTFDGSGMEGDDFADSWVDVKGNDWLIEGNIGTTSPADGFQTHEILDGWGTGNIFRHNTAELVDGDHGFALTPSLDNVVECNNEVYDADKELTNTECTEDTDAS</sequence>
<gene>
    <name evidence="3" type="ORF">H9786_08440</name>
</gene>
<evidence type="ECO:0000313" key="4">
    <source>
        <dbReference type="Proteomes" id="UP000823823"/>
    </source>
</evidence>
<dbReference type="Pfam" id="PF13229">
    <property type="entry name" value="Beta_helix"/>
    <property type="match status" value="1"/>
</dbReference>
<dbReference type="Proteomes" id="UP000823823">
    <property type="component" value="Unassembled WGS sequence"/>
</dbReference>